<feature type="domain" description="CzcB-like C-terminal circularly permuted SH3-like" evidence="4">
    <location>
        <begin position="301"/>
        <end position="361"/>
    </location>
</feature>
<evidence type="ECO:0000259" key="2">
    <source>
        <dbReference type="Pfam" id="PF25954"/>
    </source>
</evidence>
<dbReference type="GO" id="GO:0016020">
    <property type="term" value="C:membrane"/>
    <property type="evidence" value="ECO:0007669"/>
    <property type="project" value="InterPro"/>
</dbReference>
<dbReference type="EMBL" id="UOFR01000003">
    <property type="protein sequence ID" value="VAW90719.1"/>
    <property type="molecule type" value="Genomic_DNA"/>
</dbReference>
<reference evidence="5" key="1">
    <citation type="submission" date="2018-06" db="EMBL/GenBank/DDBJ databases">
        <authorList>
            <person name="Zhirakovskaya E."/>
        </authorList>
    </citation>
    <scope>NUCLEOTIDE SEQUENCE</scope>
</reference>
<feature type="domain" description="CusB-like beta-barrel" evidence="2">
    <location>
        <begin position="221"/>
        <end position="294"/>
    </location>
</feature>
<gene>
    <name evidence="5" type="ORF">MNBD_GAMMA21-1799</name>
</gene>
<dbReference type="NCBIfam" id="TIGR01730">
    <property type="entry name" value="RND_mfp"/>
    <property type="match status" value="1"/>
</dbReference>
<dbReference type="InterPro" id="IPR058792">
    <property type="entry name" value="Beta-barrel_RND_2"/>
</dbReference>
<dbReference type="PANTHER" id="PTHR30097">
    <property type="entry name" value="CATION EFFLUX SYSTEM PROTEIN CUSB"/>
    <property type="match status" value="1"/>
</dbReference>
<dbReference type="GO" id="GO:0060003">
    <property type="term" value="P:copper ion export"/>
    <property type="evidence" value="ECO:0007669"/>
    <property type="project" value="TreeGrafter"/>
</dbReference>
<keyword evidence="1" id="KW-0813">Transport</keyword>
<name>A0A3B0ZXR6_9ZZZZ</name>
<dbReference type="Pfam" id="PF25975">
    <property type="entry name" value="CzcB_C"/>
    <property type="match status" value="1"/>
</dbReference>
<dbReference type="AlphaFoldDB" id="A0A3B0ZXR6"/>
<evidence type="ECO:0000259" key="3">
    <source>
        <dbReference type="Pfam" id="PF25973"/>
    </source>
</evidence>
<proteinExistence type="predicted"/>
<dbReference type="GO" id="GO:0030288">
    <property type="term" value="C:outer membrane-bounded periplasmic space"/>
    <property type="evidence" value="ECO:0007669"/>
    <property type="project" value="TreeGrafter"/>
</dbReference>
<organism evidence="5">
    <name type="scientific">hydrothermal vent metagenome</name>
    <dbReference type="NCBI Taxonomy" id="652676"/>
    <lineage>
        <taxon>unclassified sequences</taxon>
        <taxon>metagenomes</taxon>
        <taxon>ecological metagenomes</taxon>
    </lineage>
</organism>
<dbReference type="GO" id="GO:0015679">
    <property type="term" value="P:plasma membrane copper ion transport"/>
    <property type="evidence" value="ECO:0007669"/>
    <property type="project" value="TreeGrafter"/>
</dbReference>
<dbReference type="InterPro" id="IPR058649">
    <property type="entry name" value="CzcB_C"/>
</dbReference>
<dbReference type="Gene3D" id="2.40.50.100">
    <property type="match status" value="1"/>
</dbReference>
<dbReference type="PANTHER" id="PTHR30097:SF4">
    <property type="entry name" value="SLR6042 PROTEIN"/>
    <property type="match status" value="1"/>
</dbReference>
<evidence type="ECO:0000259" key="4">
    <source>
        <dbReference type="Pfam" id="PF25975"/>
    </source>
</evidence>
<sequence length="373" mass="40739">MTLLFTVFLTGCDNGSDFGGETDTTLPGTQSEEAHNENALKMNAAQRKEAGIETALVTLRGMSKTVEAPGEVHVNAYRSSQITSRISAQIVARHARLGEIVKEGRPMVTLSSVEVAQAQGELFETDREWRRVAALGRKVVSEKRFIKSQVARQRAYAAVRAYGMTEKQIKRLLSGGDASRATGNFDLLSPQDGVVISDDFQMGEVVESGRTLFEVSDESRLWVEARLRPEDAKGITVDLLVEVSSDGQNWLPGKVVQQYHRLNITTRTLSVRIEVENHAKTLHPGEYVQVRLQTSVTKPVLAVPNEALILMQGSPTVIKLTTDNLHPEPVVTGITLSGWTEIKAGLSAGDEIAVKGTFVIKSLILKSQIGDAH</sequence>
<dbReference type="InterPro" id="IPR006143">
    <property type="entry name" value="RND_pump_MFP"/>
</dbReference>
<dbReference type="Gene3D" id="2.40.420.20">
    <property type="match status" value="1"/>
</dbReference>
<dbReference type="Gene3D" id="2.40.30.170">
    <property type="match status" value="1"/>
</dbReference>
<feature type="domain" description="CzcB-like barrel-sandwich hybrid" evidence="3">
    <location>
        <begin position="79"/>
        <end position="217"/>
    </location>
</feature>
<dbReference type="InterPro" id="IPR051909">
    <property type="entry name" value="MFP_Cation_Efflux"/>
</dbReference>
<evidence type="ECO:0000313" key="5">
    <source>
        <dbReference type="EMBL" id="VAW90719.1"/>
    </source>
</evidence>
<dbReference type="GO" id="GO:0046914">
    <property type="term" value="F:transition metal ion binding"/>
    <property type="evidence" value="ECO:0007669"/>
    <property type="project" value="TreeGrafter"/>
</dbReference>
<dbReference type="SUPFAM" id="SSF111369">
    <property type="entry name" value="HlyD-like secretion proteins"/>
    <property type="match status" value="1"/>
</dbReference>
<dbReference type="GO" id="GO:0022857">
    <property type="term" value="F:transmembrane transporter activity"/>
    <property type="evidence" value="ECO:0007669"/>
    <property type="project" value="InterPro"/>
</dbReference>
<evidence type="ECO:0000256" key="1">
    <source>
        <dbReference type="ARBA" id="ARBA00022448"/>
    </source>
</evidence>
<dbReference type="Pfam" id="PF25954">
    <property type="entry name" value="Beta-barrel_RND_2"/>
    <property type="match status" value="1"/>
</dbReference>
<dbReference type="InterPro" id="IPR058647">
    <property type="entry name" value="BSH_CzcB-like"/>
</dbReference>
<dbReference type="Gene3D" id="1.10.287.470">
    <property type="entry name" value="Helix hairpin bin"/>
    <property type="match status" value="1"/>
</dbReference>
<accession>A0A3B0ZXR6</accession>
<protein>
    <submittedName>
        <fullName evidence="5">Uncharacterized protein</fullName>
    </submittedName>
</protein>
<dbReference type="Pfam" id="PF25973">
    <property type="entry name" value="BSH_CzcB"/>
    <property type="match status" value="1"/>
</dbReference>